<evidence type="ECO:0000313" key="2">
    <source>
        <dbReference type="EMBL" id="TDE10816.1"/>
    </source>
</evidence>
<keyword evidence="3" id="KW-1185">Reference proteome</keyword>
<organism evidence="2 3">
    <name type="scientific">Dyadobacter psychrotolerans</name>
    <dbReference type="NCBI Taxonomy" id="2541721"/>
    <lineage>
        <taxon>Bacteria</taxon>
        <taxon>Pseudomonadati</taxon>
        <taxon>Bacteroidota</taxon>
        <taxon>Cytophagia</taxon>
        <taxon>Cytophagales</taxon>
        <taxon>Spirosomataceae</taxon>
        <taxon>Dyadobacter</taxon>
    </lineage>
</organism>
<gene>
    <name evidence="2" type="ORF">E0F88_27470</name>
</gene>
<proteinExistence type="predicted"/>
<evidence type="ECO:0000313" key="3">
    <source>
        <dbReference type="Proteomes" id="UP000294850"/>
    </source>
</evidence>
<sequence>MKKFLLNFASLLILLFFCFGQTACTKKIDIQIEEDQFNKDDGMLRDEDAQLIDQLKTVNIAQFSDLKFDDMRSMDEFLKQNDPKLHKDRSRVGGTAEKYTKPFAFQRDLFIVRMMVNAFYISNKGYINLMKKGRTNLHSKELHIVLAPNNIQKGNLRHKEHATSISKSMGLIVLDLSIS</sequence>
<evidence type="ECO:0000256" key="1">
    <source>
        <dbReference type="SAM" id="SignalP"/>
    </source>
</evidence>
<accession>A0A4R5DAW7</accession>
<comment type="caution">
    <text evidence="2">The sequence shown here is derived from an EMBL/GenBank/DDBJ whole genome shotgun (WGS) entry which is preliminary data.</text>
</comment>
<protein>
    <submittedName>
        <fullName evidence="2">Uncharacterized protein</fullName>
    </submittedName>
</protein>
<dbReference type="RefSeq" id="WP_131961546.1">
    <property type="nucleotide sequence ID" value="NZ_SMFL01000014.1"/>
</dbReference>
<dbReference type="EMBL" id="SMFL01000014">
    <property type="protein sequence ID" value="TDE10816.1"/>
    <property type="molecule type" value="Genomic_DNA"/>
</dbReference>
<dbReference type="AlphaFoldDB" id="A0A4R5DAW7"/>
<feature type="signal peptide" evidence="1">
    <location>
        <begin position="1"/>
        <end position="23"/>
    </location>
</feature>
<keyword evidence="1" id="KW-0732">Signal</keyword>
<dbReference type="Proteomes" id="UP000294850">
    <property type="component" value="Unassembled WGS sequence"/>
</dbReference>
<feature type="chain" id="PRO_5020275666" evidence="1">
    <location>
        <begin position="24"/>
        <end position="179"/>
    </location>
</feature>
<reference evidence="2 3" key="1">
    <citation type="submission" date="2019-03" db="EMBL/GenBank/DDBJ databases">
        <title>Dyadobacter AR-3-6 sp. nov., isolated from arctic soil.</title>
        <authorList>
            <person name="Chaudhary D.K."/>
        </authorList>
    </citation>
    <scope>NUCLEOTIDE SEQUENCE [LARGE SCALE GENOMIC DNA]</scope>
    <source>
        <strain evidence="2 3">AR-3-6</strain>
    </source>
</reference>
<name>A0A4R5DAW7_9BACT</name>